<dbReference type="InterPro" id="IPR002711">
    <property type="entry name" value="HNH"/>
</dbReference>
<evidence type="ECO:0000313" key="3">
    <source>
        <dbReference type="Proteomes" id="UP001597294"/>
    </source>
</evidence>
<dbReference type="EMBL" id="JBHUII010000006">
    <property type="protein sequence ID" value="MFD2206620.1"/>
    <property type="molecule type" value="Genomic_DNA"/>
</dbReference>
<comment type="caution">
    <text evidence="2">The sequence shown here is derived from an EMBL/GenBank/DDBJ whole genome shotgun (WGS) entry which is preliminary data.</text>
</comment>
<dbReference type="CDD" id="cd00085">
    <property type="entry name" value="HNHc"/>
    <property type="match status" value="1"/>
</dbReference>
<dbReference type="SMART" id="SM00507">
    <property type="entry name" value="HNHc"/>
    <property type="match status" value="1"/>
</dbReference>
<accession>A0ABW5BNW8</accession>
<keyword evidence="2" id="KW-0255">Endonuclease</keyword>
<name>A0ABW5BNW8_9PROT</name>
<protein>
    <submittedName>
        <fullName evidence="2">HNH endonuclease</fullName>
    </submittedName>
</protein>
<dbReference type="GO" id="GO:0004519">
    <property type="term" value="F:endonuclease activity"/>
    <property type="evidence" value="ECO:0007669"/>
    <property type="project" value="UniProtKB-KW"/>
</dbReference>
<dbReference type="InterPro" id="IPR003615">
    <property type="entry name" value="HNH_nuc"/>
</dbReference>
<evidence type="ECO:0000313" key="2">
    <source>
        <dbReference type="EMBL" id="MFD2206620.1"/>
    </source>
</evidence>
<dbReference type="InterPro" id="IPR052892">
    <property type="entry name" value="NA-targeting_endonuclease"/>
</dbReference>
<dbReference type="PANTHER" id="PTHR33877:SF2">
    <property type="entry name" value="OS07G0170200 PROTEIN"/>
    <property type="match status" value="1"/>
</dbReference>
<keyword evidence="2" id="KW-0540">Nuclease</keyword>
<dbReference type="Pfam" id="PF01844">
    <property type="entry name" value="HNH"/>
    <property type="match status" value="1"/>
</dbReference>
<feature type="domain" description="HNH nuclease" evidence="1">
    <location>
        <begin position="20"/>
        <end position="73"/>
    </location>
</feature>
<dbReference type="RefSeq" id="WP_380252431.1">
    <property type="nucleotide sequence ID" value="NZ_JBHUII010000006.1"/>
</dbReference>
<organism evidence="2 3">
    <name type="scientific">Kiloniella antarctica</name>
    <dbReference type="NCBI Taxonomy" id="1550907"/>
    <lineage>
        <taxon>Bacteria</taxon>
        <taxon>Pseudomonadati</taxon>
        <taxon>Pseudomonadota</taxon>
        <taxon>Alphaproteobacteria</taxon>
        <taxon>Rhodospirillales</taxon>
        <taxon>Kiloniellaceae</taxon>
        <taxon>Kiloniella</taxon>
    </lineage>
</organism>
<dbReference type="Gene3D" id="1.10.30.50">
    <property type="match status" value="1"/>
</dbReference>
<reference evidence="3" key="1">
    <citation type="journal article" date="2019" name="Int. J. Syst. Evol. Microbiol.">
        <title>The Global Catalogue of Microorganisms (GCM) 10K type strain sequencing project: providing services to taxonomists for standard genome sequencing and annotation.</title>
        <authorList>
            <consortium name="The Broad Institute Genomics Platform"/>
            <consortium name="The Broad Institute Genome Sequencing Center for Infectious Disease"/>
            <person name="Wu L."/>
            <person name="Ma J."/>
        </authorList>
    </citation>
    <scope>NUCLEOTIDE SEQUENCE [LARGE SCALE GENOMIC DNA]</scope>
    <source>
        <strain evidence="3">CGMCC 4.7192</strain>
    </source>
</reference>
<gene>
    <name evidence="2" type="ORF">ACFSKO_13385</name>
</gene>
<keyword evidence="2" id="KW-0378">Hydrolase</keyword>
<evidence type="ECO:0000259" key="1">
    <source>
        <dbReference type="SMART" id="SM00507"/>
    </source>
</evidence>
<proteinExistence type="predicted"/>
<dbReference type="PANTHER" id="PTHR33877">
    <property type="entry name" value="SLL1193 PROTEIN"/>
    <property type="match status" value="1"/>
</dbReference>
<dbReference type="Proteomes" id="UP001597294">
    <property type="component" value="Unassembled WGS sequence"/>
</dbReference>
<sequence length="272" mass="31950">MSKVNSKKTNTKKRKNLTKKTRFEVFKRDSFTCQYCGNAAPNVVLEVDHIKAVANGGDNGLINLITSCFSCNRGKGARKLDDNTVVEKQRQQLEELNERRIQLEMIMDWRRDVEDIDKITVDMICEAISTKSQLSPNDSGKRDIRKWLKRYSFDEILDAIDSSFSQYLDWDNDEEATSESWNKAFDYVPRISSVKRRTKEKPYLRELYYIRGILRNRVYVNESYIMDLLEDAVSYDADLEGVKYLAKTCNNWTQFKEKVEDYICVMKERSEQ</sequence>
<keyword evidence="3" id="KW-1185">Reference proteome</keyword>